<feature type="transmembrane region" description="Helical" evidence="1">
    <location>
        <begin position="139"/>
        <end position="158"/>
    </location>
</feature>
<keyword evidence="1" id="KW-0812">Transmembrane</keyword>
<dbReference type="Proteomes" id="UP000435304">
    <property type="component" value="Unassembled WGS sequence"/>
</dbReference>
<evidence type="ECO:0000256" key="1">
    <source>
        <dbReference type="SAM" id="Phobius"/>
    </source>
</evidence>
<gene>
    <name evidence="2" type="ORF">GC722_15780</name>
</gene>
<proteinExistence type="predicted"/>
<feature type="transmembrane region" description="Helical" evidence="1">
    <location>
        <begin position="113"/>
        <end position="132"/>
    </location>
</feature>
<feature type="transmembrane region" description="Helical" evidence="1">
    <location>
        <begin position="88"/>
        <end position="107"/>
    </location>
</feature>
<evidence type="ECO:0000313" key="3">
    <source>
        <dbReference type="Proteomes" id="UP000435304"/>
    </source>
</evidence>
<reference evidence="2 3" key="1">
    <citation type="submission" date="2019-12" db="EMBL/GenBank/DDBJ databases">
        <title>Auraticoccus cholistani sp. nov., an actinomycete isolated from soil of Cholistan desert.</title>
        <authorList>
            <person name="Cheema M.T."/>
        </authorList>
    </citation>
    <scope>NUCLEOTIDE SEQUENCE [LARGE SCALE GENOMIC DNA]</scope>
    <source>
        <strain evidence="2 3">F435</strain>
    </source>
</reference>
<evidence type="ECO:0000313" key="2">
    <source>
        <dbReference type="EMBL" id="MVA77467.1"/>
    </source>
</evidence>
<sequence>MPTTTVRVPTRVEGPSLAAVTLWRMLLAGCGWLGVGMGLLDDGRVQWANLAYFTQVSTLAVALTATGSLLAPLVLGGALETRWGVARGAATTYATVTLVVYALLLGGDYSQPVSLLTHVVVPCLAALDWLLVGRNQLLAWWWPLAWLAVPVLYLVTYVAGGEALYPFLDPASPGFADYVLYLSVGFLAVGYGWWGVGRLRALRWPPQTVPAAEALTGRPRPRTRRS</sequence>
<keyword evidence="1" id="KW-1133">Transmembrane helix</keyword>
<name>A0A6A9UZQ6_9ACTN</name>
<dbReference type="AlphaFoldDB" id="A0A6A9UZQ6"/>
<feature type="transmembrane region" description="Helical" evidence="1">
    <location>
        <begin position="178"/>
        <end position="196"/>
    </location>
</feature>
<keyword evidence="3" id="KW-1185">Reference proteome</keyword>
<organism evidence="2 3">
    <name type="scientific">Auraticoccus cholistanensis</name>
    <dbReference type="NCBI Taxonomy" id="2656650"/>
    <lineage>
        <taxon>Bacteria</taxon>
        <taxon>Bacillati</taxon>
        <taxon>Actinomycetota</taxon>
        <taxon>Actinomycetes</taxon>
        <taxon>Propionibacteriales</taxon>
        <taxon>Propionibacteriaceae</taxon>
        <taxon>Auraticoccus</taxon>
    </lineage>
</organism>
<feature type="transmembrane region" description="Helical" evidence="1">
    <location>
        <begin position="52"/>
        <end position="76"/>
    </location>
</feature>
<comment type="caution">
    <text evidence="2">The sequence shown here is derived from an EMBL/GenBank/DDBJ whole genome shotgun (WGS) entry which is preliminary data.</text>
</comment>
<dbReference type="RefSeq" id="WP_156611678.1">
    <property type="nucleotide sequence ID" value="NZ_WPCU01000010.1"/>
</dbReference>
<dbReference type="NCBIfam" id="NF038065">
    <property type="entry name" value="Pr6Pr"/>
    <property type="match status" value="1"/>
</dbReference>
<dbReference type="InterPro" id="IPR049713">
    <property type="entry name" value="Pr6Pr-like"/>
</dbReference>
<protein>
    <submittedName>
        <fullName evidence="2">Uncharacterized protein</fullName>
    </submittedName>
</protein>
<feature type="transmembrane region" description="Helical" evidence="1">
    <location>
        <begin position="21"/>
        <end position="40"/>
    </location>
</feature>
<keyword evidence="1" id="KW-0472">Membrane</keyword>
<dbReference type="EMBL" id="WPCU01000010">
    <property type="protein sequence ID" value="MVA77467.1"/>
    <property type="molecule type" value="Genomic_DNA"/>
</dbReference>
<accession>A0A6A9UZQ6</accession>